<feature type="non-terminal residue" evidence="11">
    <location>
        <position position="1"/>
    </location>
</feature>
<dbReference type="EMBL" id="JAATIS010004040">
    <property type="protein sequence ID" value="KAG2462748.1"/>
    <property type="molecule type" value="Genomic_DNA"/>
</dbReference>
<evidence type="ECO:0000256" key="6">
    <source>
        <dbReference type="ARBA" id="ARBA00022839"/>
    </source>
</evidence>
<dbReference type="GO" id="GO:0000932">
    <property type="term" value="C:P-body"/>
    <property type="evidence" value="ECO:0007669"/>
    <property type="project" value="TreeGrafter"/>
</dbReference>
<evidence type="ECO:0000256" key="2">
    <source>
        <dbReference type="ARBA" id="ARBA00022490"/>
    </source>
</evidence>
<feature type="compositionally biased region" description="Polar residues" evidence="9">
    <location>
        <begin position="86"/>
        <end position="121"/>
    </location>
</feature>
<dbReference type="GO" id="GO:0008266">
    <property type="term" value="F:poly(U) RNA binding"/>
    <property type="evidence" value="ECO:0007669"/>
    <property type="project" value="UniProtKB-ARBA"/>
</dbReference>
<dbReference type="AlphaFoldDB" id="A0A8X8BLR8"/>
<evidence type="ECO:0000256" key="3">
    <source>
        <dbReference type="ARBA" id="ARBA00022722"/>
    </source>
</evidence>
<evidence type="ECO:0000256" key="5">
    <source>
        <dbReference type="ARBA" id="ARBA00022801"/>
    </source>
</evidence>
<dbReference type="Pfam" id="PF17849">
    <property type="entry name" value="OB_Dis3"/>
    <property type="match status" value="1"/>
</dbReference>
<gene>
    <name evidence="11" type="primary">Dis3l2_0</name>
    <name evidence="11" type="ORF">GTO96_0001213</name>
</gene>
<evidence type="ECO:0000256" key="9">
    <source>
        <dbReference type="SAM" id="MobiDB-lite"/>
    </source>
</evidence>
<sequence length="549" mass="62158">MMAMPRLPVVQGSHEEARGETMDLHTKDGKVSVMKERMRRASESQVDFVGYDNFNPAFTSRPKIPRTPEVSNTSPRKPRTPPIAPQFSQSGPQQTNRPNSGGSNGKNRQSKAFNSVPSSLDNDGHRNRQSYGKRRQIFESYMSFEDVSAGLKRGELIQVVYIVEKKHSRAVTGFIKLLPEKRYAMFSPVDHRVPRVNIPLASCPADFPMRPEDYCKTLFICRIVDWHENSNFAEGQLLKSLGQAGEIEPETEGILSEYDVDFSEFSEEVLACLPQALPWVIPAVEYQKRRDLRAECIFTIDPVTARDLDDALSCKQLADGNFEVGVHIADVSYFVEENSALDFIASRRATSVYLVQKVIPMLPRLLCEELCSLNPMTDRLTFSVIWKLSPHGKILDEWFGRTIIRSCIKLSYSHAQSLIDNPDKIFPAEEMPPCSPEHSIDEIKCSVVNLHAIAKQLRAQRFEGGALRLDQDTVNVVKVAELVIQQSTFGQAVSVSLINQFVRDEIGSDDVFFLMEHIQETQFEIDNHHFMLMSLVVSVFDKLRLHHIA</sequence>
<keyword evidence="8" id="KW-0694">RNA-binding</keyword>
<dbReference type="InterPro" id="IPR050180">
    <property type="entry name" value="RNR_Ribonuclease"/>
</dbReference>
<dbReference type="GO" id="GO:0000175">
    <property type="term" value="F:3'-5'-RNA exonuclease activity"/>
    <property type="evidence" value="ECO:0007669"/>
    <property type="project" value="TreeGrafter"/>
</dbReference>
<evidence type="ECO:0000259" key="10">
    <source>
        <dbReference type="SMART" id="SM00955"/>
    </source>
</evidence>
<comment type="caution">
    <text evidence="11">The sequence shown here is derived from an EMBL/GenBank/DDBJ whole genome shotgun (WGS) entry which is preliminary data.</text>
</comment>
<evidence type="ECO:0000256" key="8">
    <source>
        <dbReference type="ARBA" id="ARBA00022884"/>
    </source>
</evidence>
<dbReference type="PANTHER" id="PTHR23355:SF9">
    <property type="entry name" value="DIS3-LIKE EXONUCLEASE 2"/>
    <property type="match status" value="1"/>
</dbReference>
<dbReference type="SUPFAM" id="SSF50249">
    <property type="entry name" value="Nucleic acid-binding proteins"/>
    <property type="match status" value="1"/>
</dbReference>
<keyword evidence="4" id="KW-0479">Metal-binding</keyword>
<feature type="region of interest" description="Disordered" evidence="9">
    <location>
        <begin position="51"/>
        <end position="131"/>
    </location>
</feature>
<proteinExistence type="predicted"/>
<keyword evidence="7" id="KW-0460">Magnesium</keyword>
<name>A0A8X8BLR8_POLSE</name>
<dbReference type="GO" id="GO:0046872">
    <property type="term" value="F:metal ion binding"/>
    <property type="evidence" value="ECO:0007669"/>
    <property type="project" value="UniProtKB-KW"/>
</dbReference>
<accession>A0A8X8BLR8</accession>
<evidence type="ECO:0000313" key="12">
    <source>
        <dbReference type="Proteomes" id="UP000886611"/>
    </source>
</evidence>
<evidence type="ECO:0000313" key="11">
    <source>
        <dbReference type="EMBL" id="KAG2462748.1"/>
    </source>
</evidence>
<comment type="subcellular location">
    <subcellularLocation>
        <location evidence="1">Cytoplasm</location>
    </subcellularLocation>
</comment>
<keyword evidence="5" id="KW-0378">Hydrolase</keyword>
<feature type="compositionally biased region" description="Basic and acidic residues" evidence="9">
    <location>
        <begin position="13"/>
        <end position="25"/>
    </location>
</feature>
<evidence type="ECO:0000256" key="7">
    <source>
        <dbReference type="ARBA" id="ARBA00022842"/>
    </source>
</evidence>
<reference evidence="11 12" key="1">
    <citation type="journal article" date="2021" name="Cell">
        <title>Tracing the genetic footprints of vertebrate landing in non-teleost ray-finned fishes.</title>
        <authorList>
            <person name="Bi X."/>
            <person name="Wang K."/>
            <person name="Yang L."/>
            <person name="Pan H."/>
            <person name="Jiang H."/>
            <person name="Wei Q."/>
            <person name="Fang M."/>
            <person name="Yu H."/>
            <person name="Zhu C."/>
            <person name="Cai Y."/>
            <person name="He Y."/>
            <person name="Gan X."/>
            <person name="Zeng H."/>
            <person name="Yu D."/>
            <person name="Zhu Y."/>
            <person name="Jiang H."/>
            <person name="Qiu Q."/>
            <person name="Yang H."/>
            <person name="Zhang Y.E."/>
            <person name="Wang W."/>
            <person name="Zhu M."/>
            <person name="He S."/>
            <person name="Zhang G."/>
        </authorList>
    </citation>
    <scope>NUCLEOTIDE SEQUENCE [LARGE SCALE GENOMIC DNA]</scope>
    <source>
        <strain evidence="11">Bchr_013</strain>
    </source>
</reference>
<evidence type="ECO:0000256" key="1">
    <source>
        <dbReference type="ARBA" id="ARBA00004496"/>
    </source>
</evidence>
<protein>
    <submittedName>
        <fullName evidence="11">DI3L2 exonuclease</fullName>
    </submittedName>
</protein>
<evidence type="ECO:0000256" key="4">
    <source>
        <dbReference type="ARBA" id="ARBA00022723"/>
    </source>
</evidence>
<dbReference type="SMART" id="SM00955">
    <property type="entry name" value="RNB"/>
    <property type="match status" value="1"/>
</dbReference>
<dbReference type="Proteomes" id="UP000886611">
    <property type="component" value="Unassembled WGS sequence"/>
</dbReference>
<keyword evidence="12" id="KW-1185">Reference proteome</keyword>
<dbReference type="PANTHER" id="PTHR23355">
    <property type="entry name" value="RIBONUCLEASE"/>
    <property type="match status" value="1"/>
</dbReference>
<dbReference type="InterPro" id="IPR001900">
    <property type="entry name" value="RNase_II/R"/>
</dbReference>
<feature type="domain" description="RNB" evidence="10">
    <location>
        <begin position="289"/>
        <end position="538"/>
    </location>
</feature>
<dbReference type="Pfam" id="PF00773">
    <property type="entry name" value="RNB"/>
    <property type="match status" value="1"/>
</dbReference>
<dbReference type="FunFam" id="2.40.50.700:FF:000003">
    <property type="entry name" value="DIS3-like exonuclease 2"/>
    <property type="match status" value="1"/>
</dbReference>
<dbReference type="GO" id="GO:0010587">
    <property type="term" value="P:miRNA catabolic process"/>
    <property type="evidence" value="ECO:0007669"/>
    <property type="project" value="TreeGrafter"/>
</dbReference>
<organism evidence="11 12">
    <name type="scientific">Polypterus senegalus</name>
    <name type="common">Senegal bichir</name>
    <dbReference type="NCBI Taxonomy" id="55291"/>
    <lineage>
        <taxon>Eukaryota</taxon>
        <taxon>Metazoa</taxon>
        <taxon>Chordata</taxon>
        <taxon>Craniata</taxon>
        <taxon>Vertebrata</taxon>
        <taxon>Euteleostomi</taxon>
        <taxon>Actinopterygii</taxon>
        <taxon>Polypteriformes</taxon>
        <taxon>Polypteridae</taxon>
        <taxon>Polypterus</taxon>
    </lineage>
</organism>
<dbReference type="InterPro" id="IPR041505">
    <property type="entry name" value="Dis3_CSD2"/>
</dbReference>
<dbReference type="GO" id="GO:0006402">
    <property type="term" value="P:mRNA catabolic process"/>
    <property type="evidence" value="ECO:0007669"/>
    <property type="project" value="TreeGrafter"/>
</dbReference>
<feature type="region of interest" description="Disordered" evidence="9">
    <location>
        <begin position="1"/>
        <end position="25"/>
    </location>
</feature>
<dbReference type="Gene3D" id="2.40.50.700">
    <property type="match status" value="1"/>
</dbReference>
<keyword evidence="2" id="KW-0963">Cytoplasm</keyword>
<keyword evidence="6 11" id="KW-0269">Exonuclease</keyword>
<dbReference type="InterPro" id="IPR012340">
    <property type="entry name" value="NA-bd_OB-fold"/>
</dbReference>
<keyword evidence="3" id="KW-0540">Nuclease</keyword>
<feature type="non-terminal residue" evidence="11">
    <location>
        <position position="549"/>
    </location>
</feature>